<name>A0ABZ0RMU7_9BACT</name>
<dbReference type="GO" id="GO:0016787">
    <property type="term" value="F:hydrolase activity"/>
    <property type="evidence" value="ECO:0007669"/>
    <property type="project" value="UniProtKB-KW"/>
</dbReference>
<dbReference type="SUPFAM" id="SSF53474">
    <property type="entry name" value="alpha/beta-Hydrolases"/>
    <property type="match status" value="1"/>
</dbReference>
<feature type="domain" description="Acetyl xylan esterase" evidence="1">
    <location>
        <begin position="1"/>
        <end position="317"/>
    </location>
</feature>
<keyword evidence="3" id="KW-1185">Reference proteome</keyword>
<dbReference type="Proteomes" id="UP001324993">
    <property type="component" value="Chromosome"/>
</dbReference>
<dbReference type="Gene3D" id="3.40.50.1820">
    <property type="entry name" value="alpha/beta hydrolase"/>
    <property type="match status" value="1"/>
</dbReference>
<protein>
    <submittedName>
        <fullName evidence="2">Alpha/beta fold hydrolase</fullName>
    </submittedName>
</protein>
<evidence type="ECO:0000313" key="2">
    <source>
        <dbReference type="EMBL" id="WPJ96471.1"/>
    </source>
</evidence>
<accession>A0ABZ0RMU7</accession>
<reference evidence="2 3" key="1">
    <citation type="submission" date="2023-11" db="EMBL/GenBank/DDBJ databases">
        <title>Coraliomargarita sp. nov., isolated from marine algae.</title>
        <authorList>
            <person name="Lee J.K."/>
            <person name="Baek J.H."/>
            <person name="Kim J.M."/>
            <person name="Choi D.G."/>
            <person name="Jeon C.O."/>
        </authorList>
    </citation>
    <scope>NUCLEOTIDE SEQUENCE [LARGE SCALE GENOMIC DNA]</scope>
    <source>
        <strain evidence="2 3">J2-16</strain>
    </source>
</reference>
<proteinExistence type="predicted"/>
<dbReference type="InterPro" id="IPR039069">
    <property type="entry name" value="CE7"/>
</dbReference>
<dbReference type="Pfam" id="PF05448">
    <property type="entry name" value="AXE1"/>
    <property type="match status" value="1"/>
</dbReference>
<evidence type="ECO:0000313" key="3">
    <source>
        <dbReference type="Proteomes" id="UP001324993"/>
    </source>
</evidence>
<organism evidence="2 3">
    <name type="scientific">Coraliomargarita algicola</name>
    <dbReference type="NCBI Taxonomy" id="3092156"/>
    <lineage>
        <taxon>Bacteria</taxon>
        <taxon>Pseudomonadati</taxon>
        <taxon>Verrucomicrobiota</taxon>
        <taxon>Opitutia</taxon>
        <taxon>Puniceicoccales</taxon>
        <taxon>Coraliomargaritaceae</taxon>
        <taxon>Coraliomargarita</taxon>
    </lineage>
</organism>
<dbReference type="RefSeq" id="WP_319833330.1">
    <property type="nucleotide sequence ID" value="NZ_CP138858.1"/>
</dbReference>
<dbReference type="InterPro" id="IPR029058">
    <property type="entry name" value="AB_hydrolase_fold"/>
</dbReference>
<keyword evidence="2" id="KW-0378">Hydrolase</keyword>
<dbReference type="PANTHER" id="PTHR40111">
    <property type="entry name" value="CEPHALOSPORIN-C DEACETYLASE"/>
    <property type="match status" value="1"/>
</dbReference>
<gene>
    <name evidence="2" type="ORF">SH580_01985</name>
</gene>
<dbReference type="InterPro" id="IPR008391">
    <property type="entry name" value="AXE1_dom"/>
</dbReference>
<dbReference type="EMBL" id="CP138858">
    <property type="protein sequence ID" value="WPJ96471.1"/>
    <property type="molecule type" value="Genomic_DNA"/>
</dbReference>
<evidence type="ECO:0000259" key="1">
    <source>
        <dbReference type="Pfam" id="PF05448"/>
    </source>
</evidence>
<sequence>MPALDKPLEQLVKYTTSTPRPKDFDTFWQQGLQELDALDANVSFSQADFQVPYANCRSMHFTGTGGARVHARIATPSTLSGPAGPALLFFHGYSGAAPSWVEMLPYVAAGFTVAGLDCRGQGGLSEDAISTKGNTLHGHIIKGLDDAPEKLYYRNVFLDTALLARIIMAMDHVDADRVGAYGGSQGGALALACGALETRVKRVYSQYPFLSDYKRVWDMDLDKDAYAGLRDYFRRFDPLHKREDAIFEKLGYIDVSHLSTMIQGEVLMAITLMDNICPPSTQFAAYNAISTPKSHLIYPDFGHENLPGANEEAFQFMLGL</sequence>
<dbReference type="PANTHER" id="PTHR40111:SF1">
    <property type="entry name" value="CEPHALOSPORIN-C DEACETYLASE"/>
    <property type="match status" value="1"/>
</dbReference>